<keyword evidence="2" id="KW-1185">Reference proteome</keyword>
<reference evidence="1 2" key="1">
    <citation type="journal article" date="2019" name="Sci. Rep.">
        <title>Orb-weaving spider Araneus ventricosus genome elucidates the spidroin gene catalogue.</title>
        <authorList>
            <person name="Kono N."/>
            <person name="Nakamura H."/>
            <person name="Ohtoshi R."/>
            <person name="Moran D.A.P."/>
            <person name="Shinohara A."/>
            <person name="Yoshida Y."/>
            <person name="Fujiwara M."/>
            <person name="Mori M."/>
            <person name="Tomita M."/>
            <person name="Arakawa K."/>
        </authorList>
    </citation>
    <scope>NUCLEOTIDE SEQUENCE [LARGE SCALE GENOMIC DNA]</scope>
</reference>
<sequence>MVTGTGVRGGVLFCTHPQPSIPSRDLLQEKNSLFSVRKWTCCPSAHVPRSEAHATARTFNTMNLRQKRPAVRHLCRWAGGTMPFRSARMSTRRPCIALAREKVRDDLNEEA</sequence>
<gene>
    <name evidence="1" type="ORF">AVEN_134035_1</name>
</gene>
<organism evidence="1 2">
    <name type="scientific">Araneus ventricosus</name>
    <name type="common">Orbweaver spider</name>
    <name type="synonym">Epeira ventricosa</name>
    <dbReference type="NCBI Taxonomy" id="182803"/>
    <lineage>
        <taxon>Eukaryota</taxon>
        <taxon>Metazoa</taxon>
        <taxon>Ecdysozoa</taxon>
        <taxon>Arthropoda</taxon>
        <taxon>Chelicerata</taxon>
        <taxon>Arachnida</taxon>
        <taxon>Araneae</taxon>
        <taxon>Araneomorphae</taxon>
        <taxon>Entelegynae</taxon>
        <taxon>Araneoidea</taxon>
        <taxon>Araneidae</taxon>
        <taxon>Araneus</taxon>
    </lineage>
</organism>
<protein>
    <submittedName>
        <fullName evidence="1">Uncharacterized protein</fullName>
    </submittedName>
</protein>
<comment type="caution">
    <text evidence="1">The sequence shown here is derived from an EMBL/GenBank/DDBJ whole genome shotgun (WGS) entry which is preliminary data.</text>
</comment>
<dbReference type="Proteomes" id="UP000499080">
    <property type="component" value="Unassembled WGS sequence"/>
</dbReference>
<proteinExistence type="predicted"/>
<accession>A0A4Y2K3J3</accession>
<evidence type="ECO:0000313" key="1">
    <source>
        <dbReference type="EMBL" id="GBM96757.1"/>
    </source>
</evidence>
<name>A0A4Y2K3J3_ARAVE</name>
<dbReference type="AlphaFoldDB" id="A0A4Y2K3J3"/>
<evidence type="ECO:0000313" key="2">
    <source>
        <dbReference type="Proteomes" id="UP000499080"/>
    </source>
</evidence>
<dbReference type="EMBL" id="BGPR01004173">
    <property type="protein sequence ID" value="GBM96757.1"/>
    <property type="molecule type" value="Genomic_DNA"/>
</dbReference>